<dbReference type="Proteomes" id="UP000289738">
    <property type="component" value="Chromosome A10"/>
</dbReference>
<dbReference type="GO" id="GO:0012505">
    <property type="term" value="C:endomembrane system"/>
    <property type="evidence" value="ECO:0007669"/>
    <property type="project" value="TreeGrafter"/>
</dbReference>
<dbReference type="InterPro" id="IPR045242">
    <property type="entry name" value="Syntaxin"/>
</dbReference>
<dbReference type="InterPro" id="IPR006012">
    <property type="entry name" value="Syntaxin/epimorphin_CS"/>
</dbReference>
<reference evidence="10 11" key="1">
    <citation type="submission" date="2019-01" db="EMBL/GenBank/DDBJ databases">
        <title>Sequencing of cultivated peanut Arachis hypogaea provides insights into genome evolution and oil improvement.</title>
        <authorList>
            <person name="Chen X."/>
        </authorList>
    </citation>
    <scope>NUCLEOTIDE SEQUENCE [LARGE SCALE GENOMIC DNA]</scope>
    <source>
        <strain evidence="11">cv. Fuhuasheng</strain>
        <tissue evidence="10">Leaves</tissue>
    </source>
</reference>
<feature type="coiled-coil region" evidence="7">
    <location>
        <begin position="33"/>
        <end position="60"/>
    </location>
</feature>
<dbReference type="PANTHER" id="PTHR19957">
    <property type="entry name" value="SYNTAXIN"/>
    <property type="match status" value="1"/>
</dbReference>
<evidence type="ECO:0000256" key="1">
    <source>
        <dbReference type="ARBA" id="ARBA00009063"/>
    </source>
</evidence>
<dbReference type="PROSITE" id="PS00914">
    <property type="entry name" value="SYNTAXIN"/>
    <property type="match status" value="1"/>
</dbReference>
<dbReference type="Gramene" id="arahy.Tifrunner.gnm2.ann2.Ah10g364000.1">
    <property type="protein sequence ID" value="arahy.Tifrunner.gnm2.ann2.Ah10g364000.1-CDS"/>
    <property type="gene ID" value="arahy.Tifrunner.gnm2.ann2.Ah10g364000"/>
</dbReference>
<evidence type="ECO:0000256" key="6">
    <source>
        <dbReference type="RuleBase" id="RU003858"/>
    </source>
</evidence>
<keyword evidence="11" id="KW-1185">Reference proteome</keyword>
<dbReference type="FunFam" id="1.20.5.110:FF:000008">
    <property type="entry name" value="Syntaxin 132"/>
    <property type="match status" value="1"/>
</dbReference>
<comment type="similarity">
    <text evidence="1 6">Belongs to the syntaxin family.</text>
</comment>
<evidence type="ECO:0000256" key="5">
    <source>
        <dbReference type="ARBA" id="ARBA00023054"/>
    </source>
</evidence>
<dbReference type="GO" id="GO:0048278">
    <property type="term" value="P:vesicle docking"/>
    <property type="evidence" value="ECO:0007669"/>
    <property type="project" value="TreeGrafter"/>
</dbReference>
<dbReference type="EMBL" id="SDMP01000010">
    <property type="protein sequence ID" value="RYR32862.1"/>
    <property type="molecule type" value="Genomic_DNA"/>
</dbReference>
<evidence type="ECO:0000256" key="8">
    <source>
        <dbReference type="SAM" id="Phobius"/>
    </source>
</evidence>
<dbReference type="InterPro" id="IPR010989">
    <property type="entry name" value="SNARE"/>
</dbReference>
<dbReference type="GO" id="GO:0006886">
    <property type="term" value="P:intracellular protein transport"/>
    <property type="evidence" value="ECO:0007669"/>
    <property type="project" value="InterPro"/>
</dbReference>
<dbReference type="GO" id="GO:0005886">
    <property type="term" value="C:plasma membrane"/>
    <property type="evidence" value="ECO:0007669"/>
    <property type="project" value="TreeGrafter"/>
</dbReference>
<dbReference type="AlphaFoldDB" id="A0A445B2F2"/>
<dbReference type="InterPro" id="IPR006011">
    <property type="entry name" value="Syntaxin_N"/>
</dbReference>
<dbReference type="CDD" id="cd15848">
    <property type="entry name" value="SNARE_syntaxin1-like"/>
    <property type="match status" value="1"/>
</dbReference>
<evidence type="ECO:0000256" key="7">
    <source>
        <dbReference type="SAM" id="Coils"/>
    </source>
</evidence>
<dbReference type="SMR" id="A0A445B2F2"/>
<feature type="domain" description="T-SNARE coiled-coil homology" evidence="9">
    <location>
        <begin position="203"/>
        <end position="265"/>
    </location>
</feature>
<comment type="caution">
    <text evidence="10">The sequence shown here is derived from an EMBL/GenBank/DDBJ whole genome shotgun (WGS) entry which is preliminary data.</text>
</comment>
<dbReference type="InterPro" id="IPR000727">
    <property type="entry name" value="T_SNARE_dom"/>
</dbReference>
<dbReference type="PROSITE" id="PS50192">
    <property type="entry name" value="T_SNARE"/>
    <property type="match status" value="1"/>
</dbReference>
<protein>
    <recommendedName>
        <fullName evidence="9">t-SNARE coiled-coil homology domain-containing protein</fullName>
    </recommendedName>
</protein>
<keyword evidence="2" id="KW-0813">Transport</keyword>
<dbReference type="Gene3D" id="1.20.5.110">
    <property type="match status" value="1"/>
</dbReference>
<dbReference type="SMART" id="SM00503">
    <property type="entry name" value="SynN"/>
    <property type="match status" value="1"/>
</dbReference>
<dbReference type="Pfam" id="PF00804">
    <property type="entry name" value="Syntaxin"/>
    <property type="match status" value="1"/>
</dbReference>
<dbReference type="GO" id="GO:0006906">
    <property type="term" value="P:vesicle fusion"/>
    <property type="evidence" value="ECO:0007669"/>
    <property type="project" value="TreeGrafter"/>
</dbReference>
<dbReference type="FunFam" id="1.20.58.70:FF:000003">
    <property type="entry name" value="Qa-SNARE, Sso1/Syntaxin1-type, SYP12A-group"/>
    <property type="match status" value="1"/>
</dbReference>
<keyword evidence="8" id="KW-0812">Transmembrane</keyword>
<proteinExistence type="inferred from homology"/>
<dbReference type="SUPFAM" id="SSF47661">
    <property type="entry name" value="t-snare proteins"/>
    <property type="match status" value="1"/>
</dbReference>
<dbReference type="SMART" id="SM00397">
    <property type="entry name" value="t_SNARE"/>
    <property type="match status" value="1"/>
</dbReference>
<dbReference type="GO" id="GO:0000149">
    <property type="term" value="F:SNARE binding"/>
    <property type="evidence" value="ECO:0007669"/>
    <property type="project" value="TreeGrafter"/>
</dbReference>
<dbReference type="Pfam" id="PF05739">
    <property type="entry name" value="SNARE"/>
    <property type="match status" value="1"/>
</dbReference>
<dbReference type="GO" id="GO:0005484">
    <property type="term" value="F:SNAP receptor activity"/>
    <property type="evidence" value="ECO:0007669"/>
    <property type="project" value="InterPro"/>
</dbReference>
<gene>
    <name evidence="10" type="ORF">Ahy_A10g047391</name>
</gene>
<dbReference type="PANTHER" id="PTHR19957:SF80">
    <property type="entry name" value="SYNTAXIN-121"/>
    <property type="match status" value="1"/>
</dbReference>
<evidence type="ECO:0000256" key="2">
    <source>
        <dbReference type="ARBA" id="ARBA00022448"/>
    </source>
</evidence>
<evidence type="ECO:0000313" key="11">
    <source>
        <dbReference type="Proteomes" id="UP000289738"/>
    </source>
</evidence>
<accession>A0A445B2F2</accession>
<keyword evidence="8" id="KW-0472">Membrane</keyword>
<dbReference type="Gene3D" id="1.20.58.70">
    <property type="match status" value="1"/>
</dbReference>
<evidence type="ECO:0000256" key="3">
    <source>
        <dbReference type="ARBA" id="ARBA00022927"/>
    </source>
</evidence>
<organism evidence="10 11">
    <name type="scientific">Arachis hypogaea</name>
    <name type="common">Peanut</name>
    <dbReference type="NCBI Taxonomy" id="3818"/>
    <lineage>
        <taxon>Eukaryota</taxon>
        <taxon>Viridiplantae</taxon>
        <taxon>Streptophyta</taxon>
        <taxon>Embryophyta</taxon>
        <taxon>Tracheophyta</taxon>
        <taxon>Spermatophyta</taxon>
        <taxon>Magnoliopsida</taxon>
        <taxon>eudicotyledons</taxon>
        <taxon>Gunneridae</taxon>
        <taxon>Pentapetalae</taxon>
        <taxon>rosids</taxon>
        <taxon>fabids</taxon>
        <taxon>Fabales</taxon>
        <taxon>Fabaceae</taxon>
        <taxon>Papilionoideae</taxon>
        <taxon>50 kb inversion clade</taxon>
        <taxon>dalbergioids sensu lato</taxon>
        <taxon>Dalbergieae</taxon>
        <taxon>Pterocarpus clade</taxon>
        <taxon>Arachis</taxon>
    </lineage>
</organism>
<feature type="transmembrane region" description="Helical" evidence="8">
    <location>
        <begin position="275"/>
        <end position="294"/>
    </location>
</feature>
<evidence type="ECO:0000259" key="9">
    <source>
        <dbReference type="PROSITE" id="PS50192"/>
    </source>
</evidence>
<keyword evidence="5 7" id="KW-0175">Coiled coil</keyword>
<dbReference type="GO" id="GO:0006887">
    <property type="term" value="P:exocytosis"/>
    <property type="evidence" value="ECO:0007669"/>
    <property type="project" value="TreeGrafter"/>
</dbReference>
<evidence type="ECO:0000256" key="4">
    <source>
        <dbReference type="ARBA" id="ARBA00022990"/>
    </source>
</evidence>
<dbReference type="STRING" id="3818.A0A445B2F2"/>
<keyword evidence="3" id="KW-0653">Protein transport</keyword>
<keyword evidence="4" id="KW-0007">Acetylation</keyword>
<sequence>MNDLLASKSFVSRNGSPDDHAIEINPGAAGATLDQFFADVEATKDEMKNLENIFQSLKSLNEESKTLYDATAVKDLRSRMDADVALALKKAKFIKLKLETLESSNASSRRVPTCGPGSSSDRTRMSVVHGLKMKLKNSMDAFNGLRNQISAEYRDTVQRRYFTITGEKPDEKTVEILISTGESESLVQKAIEEHGRGRIVETLKEIEERHDAVKEIERRLMELQQVFLDMLVLVQSQGEQLNDIESFVTKANSFVESGTRQVEVAVKTQKSTRKWTCYAIILIILIIFLLLLLLKPWQPNKGVQLTHAVPKTL</sequence>
<dbReference type="GO" id="GO:0031201">
    <property type="term" value="C:SNARE complex"/>
    <property type="evidence" value="ECO:0007669"/>
    <property type="project" value="TreeGrafter"/>
</dbReference>
<name>A0A445B2F2_ARAHY</name>
<keyword evidence="8" id="KW-1133">Transmembrane helix</keyword>
<evidence type="ECO:0000313" key="10">
    <source>
        <dbReference type="EMBL" id="RYR32862.1"/>
    </source>
</evidence>
<dbReference type="CDD" id="cd00179">
    <property type="entry name" value="SynN"/>
    <property type="match status" value="1"/>
</dbReference>